<keyword evidence="2" id="KW-1185">Reference proteome</keyword>
<accession>A0ABX8Z2X8</accession>
<organism evidence="1 2">
    <name type="scientific">Candidatus Rhabdochlamydia porcellionis</name>
    <dbReference type="NCBI Taxonomy" id="225148"/>
    <lineage>
        <taxon>Bacteria</taxon>
        <taxon>Pseudomonadati</taxon>
        <taxon>Chlamydiota</taxon>
        <taxon>Chlamydiia</taxon>
        <taxon>Parachlamydiales</taxon>
        <taxon>Candidatus Rhabdochlamydiaceae</taxon>
        <taxon>Candidatus Rhabdochlamydia</taxon>
    </lineage>
</organism>
<dbReference type="Proteomes" id="UP000822862">
    <property type="component" value="Chromosome"/>
</dbReference>
<gene>
    <name evidence="1" type="ORF">RHAB15C_0000279</name>
</gene>
<proteinExistence type="predicted"/>
<evidence type="ECO:0000313" key="1">
    <source>
        <dbReference type="EMBL" id="QZA58406.1"/>
    </source>
</evidence>
<reference evidence="1 2" key="1">
    <citation type="submission" date="2021-05" db="EMBL/GenBank/DDBJ databases">
        <title>Ecology and evolution of chlamydial symbionts of arthropods.</title>
        <authorList>
            <person name="Halter T."/>
            <person name="Sixt B.S."/>
            <person name="Toenshoff E.R."/>
            <person name="Koestlbacher S."/>
            <person name="Schulz F."/>
            <person name="Kostanjsek R."/>
            <person name="Collingro A."/>
            <person name="Hendrickx F."/>
            <person name="Horn M."/>
        </authorList>
    </citation>
    <scope>NUCLEOTIDE SEQUENCE [LARGE SCALE GENOMIC DNA]</scope>
    <source>
        <strain evidence="1 2">15C</strain>
    </source>
</reference>
<evidence type="ECO:0000313" key="2">
    <source>
        <dbReference type="Proteomes" id="UP000822862"/>
    </source>
</evidence>
<protein>
    <submittedName>
        <fullName evidence="1">Uncharacterized protein</fullName>
    </submittedName>
</protein>
<dbReference type="RefSeq" id="WP_194845470.1">
    <property type="nucleotide sequence ID" value="NZ_CP075585.1"/>
</dbReference>
<dbReference type="EMBL" id="CP075585">
    <property type="protein sequence ID" value="QZA58406.1"/>
    <property type="molecule type" value="Genomic_DNA"/>
</dbReference>
<name>A0ABX8Z2X8_9BACT</name>
<sequence>MRIPIESFYTSGSANISNLWYENGSFSVQRGDRSLFQISKDNTDKSLQGISLEQIEKVKRIGYFTIVESLGFSGDYSIRYTCRLFGGGNGPSHESNSNNVSSHSASSNNDYACTHNDRPGISIADIAEHAGQFELWKCWKRCNGPCVWS</sequence>